<evidence type="ECO:0000256" key="2">
    <source>
        <dbReference type="ARBA" id="ARBA00022729"/>
    </source>
</evidence>
<evidence type="ECO:0000256" key="6">
    <source>
        <dbReference type="SAM" id="MobiDB-lite"/>
    </source>
</evidence>
<dbReference type="AlphaFoldDB" id="A0A8J8MPQ3"/>
<dbReference type="EMBL" id="CP058649">
    <property type="protein sequence ID" value="QUI25359.1"/>
    <property type="molecule type" value="Genomic_DNA"/>
</dbReference>
<feature type="compositionally biased region" description="Polar residues" evidence="6">
    <location>
        <begin position="30"/>
        <end position="40"/>
    </location>
</feature>
<dbReference type="Proteomes" id="UP000683246">
    <property type="component" value="Chromosome"/>
</dbReference>
<dbReference type="InterPro" id="IPR050490">
    <property type="entry name" value="Bact_solute-bd_prot1"/>
</dbReference>
<evidence type="ECO:0000256" key="4">
    <source>
        <dbReference type="ARBA" id="ARBA00023139"/>
    </source>
</evidence>
<keyword evidence="2 7" id="KW-0732">Signal</keyword>
<dbReference type="PROSITE" id="PS51257">
    <property type="entry name" value="PROKAR_LIPOPROTEIN"/>
    <property type="match status" value="1"/>
</dbReference>
<dbReference type="PANTHER" id="PTHR43649">
    <property type="entry name" value="ARABINOSE-BINDING PROTEIN-RELATED"/>
    <property type="match status" value="1"/>
</dbReference>
<evidence type="ECO:0000256" key="5">
    <source>
        <dbReference type="ARBA" id="ARBA00023288"/>
    </source>
</evidence>
<dbReference type="RefSeq" id="WP_212696061.1">
    <property type="nucleotide sequence ID" value="NZ_CP058649.1"/>
</dbReference>
<dbReference type="InterPro" id="IPR006059">
    <property type="entry name" value="SBP"/>
</dbReference>
<feature type="chain" id="PRO_5038492046" evidence="7">
    <location>
        <begin position="20"/>
        <end position="537"/>
    </location>
</feature>
<sequence>MKKLGVMLMVVVLTISMLAGCGQTSEKDSGSNGEKVSGNSVADGNDNNAKNNKPVKIRLMANMGTPENTLIGRNTLAMIEEKFNVELEIEVPPSANYAERLQLTFVSGDLPDAILFDNAKDTLLKDAASVGSIVPINTFIESAENIKAYTLESSWNAFKLLEDDQVFGIPRSSVVRADGFAIRKDWLDAIGIDLVEGEPITLEKFNEINRKFKTDDPDGNGVDDTYGLALSATPTGEMVSLFGNSDVIGGAFGVLGWQKADSGSYEYMDMRLDKDTTKFKAYLQYLQDEYTAGYFDVEWPILKNNQLTTKFVQGTYGMMVTFPGHVKLRINKALELNPDAEMIYIPGIINEEYGKVVGGTMASGAWGGWAITKSAENPQLVVDILDYMLSDDFYYEQLLWGGEGVGFEMVDGQPSPLDPYMEKGEGIGWNGRFVRRAGDAQIFLNLSLSPDEKAKVQSHIDMAIASVMPSIGGDYVPNAALEPAYIDYSTTMNNTVTQIILGELSVDAYDEALAKWYEKGGSDYVEQMNAYIEKSLK</sequence>
<keyword evidence="3" id="KW-0472">Membrane</keyword>
<evidence type="ECO:0000256" key="7">
    <source>
        <dbReference type="SAM" id="SignalP"/>
    </source>
</evidence>
<dbReference type="KEGG" id="vpy:HZI73_25005"/>
<dbReference type="Gene3D" id="3.40.190.10">
    <property type="entry name" value="Periplasmic binding protein-like II"/>
    <property type="match status" value="2"/>
</dbReference>
<accession>A0A8J8MPQ3</accession>
<dbReference type="Pfam" id="PF01547">
    <property type="entry name" value="SBP_bac_1"/>
    <property type="match status" value="1"/>
</dbReference>
<evidence type="ECO:0000313" key="8">
    <source>
        <dbReference type="EMBL" id="QUI25359.1"/>
    </source>
</evidence>
<name>A0A8J8MPQ3_9FIRM</name>
<keyword evidence="9" id="KW-1185">Reference proteome</keyword>
<dbReference type="PANTHER" id="PTHR43649:SF33">
    <property type="entry name" value="POLYGALACTURONAN_RHAMNOGALACTURONAN-BINDING PROTEIN YTCQ"/>
    <property type="match status" value="1"/>
</dbReference>
<gene>
    <name evidence="8" type="ORF">HZI73_25005</name>
</gene>
<proteinExistence type="predicted"/>
<protein>
    <submittedName>
        <fullName evidence="8">Extracellular solute-binding protein</fullName>
    </submittedName>
</protein>
<feature type="compositionally biased region" description="Low complexity" evidence="6">
    <location>
        <begin position="42"/>
        <end position="52"/>
    </location>
</feature>
<feature type="region of interest" description="Disordered" evidence="6">
    <location>
        <begin position="23"/>
        <end position="54"/>
    </location>
</feature>
<evidence type="ECO:0000256" key="3">
    <source>
        <dbReference type="ARBA" id="ARBA00023136"/>
    </source>
</evidence>
<keyword evidence="4" id="KW-0564">Palmitate</keyword>
<keyword evidence="5" id="KW-0449">Lipoprotein</keyword>
<feature type="signal peptide" evidence="7">
    <location>
        <begin position="1"/>
        <end position="19"/>
    </location>
</feature>
<evidence type="ECO:0000256" key="1">
    <source>
        <dbReference type="ARBA" id="ARBA00022475"/>
    </source>
</evidence>
<keyword evidence="1" id="KW-1003">Cell membrane</keyword>
<evidence type="ECO:0000313" key="9">
    <source>
        <dbReference type="Proteomes" id="UP000683246"/>
    </source>
</evidence>
<organism evidence="8 9">
    <name type="scientific">Vallitalea pronyensis</name>
    <dbReference type="NCBI Taxonomy" id="1348613"/>
    <lineage>
        <taxon>Bacteria</taxon>
        <taxon>Bacillati</taxon>
        <taxon>Bacillota</taxon>
        <taxon>Clostridia</taxon>
        <taxon>Lachnospirales</taxon>
        <taxon>Vallitaleaceae</taxon>
        <taxon>Vallitalea</taxon>
    </lineage>
</organism>
<dbReference type="SUPFAM" id="SSF53850">
    <property type="entry name" value="Periplasmic binding protein-like II"/>
    <property type="match status" value="1"/>
</dbReference>
<reference evidence="8" key="1">
    <citation type="submission" date="2020-07" db="EMBL/GenBank/DDBJ databases">
        <title>Vallitalea pronyensis genome.</title>
        <authorList>
            <person name="Postec A."/>
        </authorList>
    </citation>
    <scope>NUCLEOTIDE SEQUENCE</scope>
    <source>
        <strain evidence="8">FatNI3</strain>
    </source>
</reference>